<accession>A0A4V4H5I4</accession>
<gene>
    <name evidence="1" type="ORF">C4D60_Mb11t14490</name>
</gene>
<sequence length="292" mass="30168">MALDGTEYLLCEVADKEADDVFLSEDVLALGILGDGPRDDGLDLHGPVLEDLAEGGADSGVDEAVNALLVAAEEAECAGGILLPLRLAILDQAEEGRGAVLFDDELGEVLVVAGEGDEVGGRLGSGVRVAGLERGDVAPDEGEDGLVLGDGAQAVEQAVVVSSGRGDAEEPGDIGHRVVDLDEHLGEGGTGGDAEEAVHEDAVAAAVDKVQGLIEDLLGVIHDEAGGALAELGPGGLAEEGRELVRPRLQLQALLLVDLGPPSRLAHLIRQLDQLRQHLLRPLRHFLLLPTL</sequence>
<name>A0A4V4H5I4_MUSBA</name>
<dbReference type="EMBL" id="PYDT01000007">
    <property type="protein sequence ID" value="THU56176.1"/>
    <property type="molecule type" value="Genomic_DNA"/>
</dbReference>
<evidence type="ECO:0000313" key="1">
    <source>
        <dbReference type="EMBL" id="THU56176.1"/>
    </source>
</evidence>
<keyword evidence="2" id="KW-1185">Reference proteome</keyword>
<organism evidence="1 2">
    <name type="scientific">Musa balbisiana</name>
    <name type="common">Banana</name>
    <dbReference type="NCBI Taxonomy" id="52838"/>
    <lineage>
        <taxon>Eukaryota</taxon>
        <taxon>Viridiplantae</taxon>
        <taxon>Streptophyta</taxon>
        <taxon>Embryophyta</taxon>
        <taxon>Tracheophyta</taxon>
        <taxon>Spermatophyta</taxon>
        <taxon>Magnoliopsida</taxon>
        <taxon>Liliopsida</taxon>
        <taxon>Zingiberales</taxon>
        <taxon>Musaceae</taxon>
        <taxon>Musa</taxon>
    </lineage>
</organism>
<dbReference type="AlphaFoldDB" id="A0A4V4H5I4"/>
<reference evidence="1 2" key="1">
    <citation type="journal article" date="2019" name="Nat. Plants">
        <title>Genome sequencing of Musa balbisiana reveals subgenome evolution and function divergence in polyploid bananas.</title>
        <authorList>
            <person name="Yao X."/>
        </authorList>
    </citation>
    <scope>NUCLEOTIDE SEQUENCE [LARGE SCALE GENOMIC DNA]</scope>
    <source>
        <strain evidence="2">cv. DH-PKW</strain>
        <tissue evidence="1">Leaves</tissue>
    </source>
</reference>
<proteinExistence type="predicted"/>
<evidence type="ECO:0000313" key="2">
    <source>
        <dbReference type="Proteomes" id="UP000317650"/>
    </source>
</evidence>
<dbReference type="Proteomes" id="UP000317650">
    <property type="component" value="Chromosome 11"/>
</dbReference>
<comment type="caution">
    <text evidence="1">The sequence shown here is derived from an EMBL/GenBank/DDBJ whole genome shotgun (WGS) entry which is preliminary data.</text>
</comment>
<protein>
    <submittedName>
        <fullName evidence="1">Uncharacterized protein</fullName>
    </submittedName>
</protein>